<dbReference type="PROSITE" id="PS51257">
    <property type="entry name" value="PROKAR_LIPOPROTEIN"/>
    <property type="match status" value="1"/>
</dbReference>
<dbReference type="InterPro" id="IPR012938">
    <property type="entry name" value="Glc/Sorbosone_DH"/>
</dbReference>
<sequence>MRRAATALLGACAAGAAVLAGCSAGGSEAPDYRPSPGRSVVEHSPGVQITPILPVPSLPGSGGSGGGNGGGGGGGSGGGSGGSSSTPTQKGDPLVVATKLRAPVGLAMLPDNTALVGERRTGRIVRVQPTAGKAVPTVRTLPGVDGSGDGGLLDLALSPTYGEDSLVYAYISTKKDNRVVAFTLDGPVTPVVTGIPHGRSGNTGRLQFSATGTLEIGTGDAGRTSLATSSRSLAGKLLRVDDIGSPAAGNPRGSSPIYASGLRQADGLCAQSSTLLQVERSAAGTGEVNVVGKGDDLSRTAPLASTPAATGAPGDCAVLNGRLYVTSLDGKQLLAAPLTGSATRPKVGKFTAALKNRYGRLRTVVAAADGALWLTTSNRDGNGKPVAADERVIRYVPDGGGGEGNPG</sequence>
<keyword evidence="2" id="KW-0732">Signal</keyword>
<dbReference type="OrthoDB" id="9770043at2"/>
<dbReference type="PANTHER" id="PTHR19328:SF13">
    <property type="entry name" value="HIPL1 PROTEIN"/>
    <property type="match status" value="1"/>
</dbReference>
<feature type="region of interest" description="Disordered" evidence="1">
    <location>
        <begin position="49"/>
        <end position="91"/>
    </location>
</feature>
<evidence type="ECO:0000256" key="2">
    <source>
        <dbReference type="SAM" id="SignalP"/>
    </source>
</evidence>
<feature type="chain" id="PRO_5039274972" evidence="2">
    <location>
        <begin position="21"/>
        <end position="407"/>
    </location>
</feature>
<reference evidence="4 5" key="1">
    <citation type="submission" date="2016-11" db="EMBL/GenBank/DDBJ databases">
        <authorList>
            <person name="Jaros S."/>
            <person name="Januszkiewicz K."/>
            <person name="Wedrychowicz H."/>
        </authorList>
    </citation>
    <scope>NUCLEOTIDE SEQUENCE [LARGE SCALE GENOMIC DNA]</scope>
    <source>
        <strain evidence="4 5">DSM 45627</strain>
    </source>
</reference>
<feature type="signal peptide" evidence="2">
    <location>
        <begin position="1"/>
        <end position="20"/>
    </location>
</feature>
<dbReference type="SUPFAM" id="SSF50952">
    <property type="entry name" value="Soluble quinoprotein glucose dehydrogenase"/>
    <property type="match status" value="1"/>
</dbReference>
<dbReference type="Gene3D" id="2.120.10.30">
    <property type="entry name" value="TolB, C-terminal domain"/>
    <property type="match status" value="1"/>
</dbReference>
<feature type="domain" description="Glucose/Sorbosone dehydrogenase" evidence="3">
    <location>
        <begin position="101"/>
        <end position="295"/>
    </location>
</feature>
<dbReference type="Pfam" id="PF07995">
    <property type="entry name" value="GSDH"/>
    <property type="match status" value="1"/>
</dbReference>
<evidence type="ECO:0000313" key="4">
    <source>
        <dbReference type="EMBL" id="SHF63889.1"/>
    </source>
</evidence>
<protein>
    <submittedName>
        <fullName evidence="4">Glucose/arabinose dehydrogenase, beta-propeller fold</fullName>
    </submittedName>
</protein>
<name>A0A1M5DA16_9ACTN</name>
<proteinExistence type="predicted"/>
<feature type="region of interest" description="Disordered" evidence="1">
    <location>
        <begin position="24"/>
        <end position="43"/>
    </location>
</feature>
<dbReference type="EMBL" id="FQVU01000001">
    <property type="protein sequence ID" value="SHF63889.1"/>
    <property type="molecule type" value="Genomic_DNA"/>
</dbReference>
<feature type="compositionally biased region" description="Gly residues" evidence="1">
    <location>
        <begin position="60"/>
        <end position="82"/>
    </location>
</feature>
<evidence type="ECO:0000313" key="5">
    <source>
        <dbReference type="Proteomes" id="UP000186132"/>
    </source>
</evidence>
<dbReference type="InterPro" id="IPR011041">
    <property type="entry name" value="Quinoprot_gluc/sorb_DH_b-prop"/>
</dbReference>
<dbReference type="PANTHER" id="PTHR19328">
    <property type="entry name" value="HEDGEHOG-INTERACTING PROTEIN"/>
    <property type="match status" value="1"/>
</dbReference>
<dbReference type="InterPro" id="IPR011042">
    <property type="entry name" value="6-blade_b-propeller_TolB-like"/>
</dbReference>
<evidence type="ECO:0000259" key="3">
    <source>
        <dbReference type="Pfam" id="PF07995"/>
    </source>
</evidence>
<organism evidence="4 5">
    <name type="scientific">Jatrophihabitans endophyticus</name>
    <dbReference type="NCBI Taxonomy" id="1206085"/>
    <lineage>
        <taxon>Bacteria</taxon>
        <taxon>Bacillati</taxon>
        <taxon>Actinomycetota</taxon>
        <taxon>Actinomycetes</taxon>
        <taxon>Jatrophihabitantales</taxon>
        <taxon>Jatrophihabitantaceae</taxon>
        <taxon>Jatrophihabitans</taxon>
    </lineage>
</organism>
<keyword evidence="5" id="KW-1185">Reference proteome</keyword>
<gene>
    <name evidence="4" type="ORF">SAMN05443575_0508</name>
</gene>
<dbReference type="RefSeq" id="WP_073385476.1">
    <property type="nucleotide sequence ID" value="NZ_FQVU01000001.1"/>
</dbReference>
<dbReference type="AlphaFoldDB" id="A0A1M5DA16"/>
<dbReference type="STRING" id="1206085.SAMN05443575_0508"/>
<accession>A0A1M5DA16</accession>
<evidence type="ECO:0000256" key="1">
    <source>
        <dbReference type="SAM" id="MobiDB-lite"/>
    </source>
</evidence>
<dbReference type="Proteomes" id="UP000186132">
    <property type="component" value="Unassembled WGS sequence"/>
</dbReference>